<dbReference type="OrthoDB" id="538336at2759"/>
<dbReference type="InterPro" id="IPR002655">
    <property type="entry name" value="Acyl-CoA_oxidase_C"/>
</dbReference>
<feature type="domain" description="Acyl-CoA oxidase C-alpha1" evidence="17">
    <location>
        <begin position="287"/>
        <end position="447"/>
    </location>
</feature>
<dbReference type="GO" id="GO:0005777">
    <property type="term" value="C:peroxisome"/>
    <property type="evidence" value="ECO:0007669"/>
    <property type="project" value="UniProtKB-SubCell"/>
</dbReference>
<feature type="active site" description="Proton acceptor" evidence="13">
    <location>
        <position position="433"/>
    </location>
</feature>
<dbReference type="Pfam" id="PF01756">
    <property type="entry name" value="ACOX"/>
    <property type="match status" value="1"/>
</dbReference>
<gene>
    <name evidence="18" type="ORF">D9619_009095</name>
</gene>
<evidence type="ECO:0000259" key="15">
    <source>
        <dbReference type="Pfam" id="PF01756"/>
    </source>
</evidence>
<dbReference type="InterPro" id="IPR036250">
    <property type="entry name" value="AcylCo_DH-like_C"/>
</dbReference>
<dbReference type="Proteomes" id="UP000567179">
    <property type="component" value="Unassembled WGS sequence"/>
</dbReference>
<evidence type="ECO:0000256" key="5">
    <source>
        <dbReference type="ARBA" id="ARBA00006288"/>
    </source>
</evidence>
<keyword evidence="19" id="KW-1185">Reference proteome</keyword>
<comment type="pathway">
    <text evidence="4">Lipid metabolism; peroxisomal fatty acid beta-oxidation.</text>
</comment>
<dbReference type="Gene3D" id="1.10.540.10">
    <property type="entry name" value="Acyl-CoA dehydrogenase/oxidase, N-terminal domain"/>
    <property type="match status" value="1"/>
</dbReference>
<keyword evidence="7 12" id="KW-0274">FAD</keyword>
<evidence type="ECO:0000256" key="9">
    <source>
        <dbReference type="ARBA" id="ARBA00023002"/>
    </source>
</evidence>
<dbReference type="InterPro" id="IPR009100">
    <property type="entry name" value="AcylCoA_DH/oxidase_NM_dom_sf"/>
</dbReference>
<feature type="binding site" evidence="14">
    <location>
        <position position="187"/>
    </location>
    <ligand>
        <name>FAD</name>
        <dbReference type="ChEBI" id="CHEBI:57692"/>
    </ligand>
</feature>
<sequence length="684" mass="75413">MTKTGKYDANEQTGVDMRNTRDKVSINVESVREFLYHGRDEWLARSHIVSVLEKDPVFDKSKRDFMSRSERYDRGLALTDRIFELQVTHKWSENETKLALAILDEQLSINLHNVAFQPVFMLQGGPTLVQKYGALIATRAIFGCYLQTELGHGTNVARLETTATFVPETQEFDIHSPTLTSTKWWIGALGKTATHGVLQAKLILPGGVDAGPHLFFVQLRSLDDHTTLPGITIGDIGPKSGAGFAPTDNGFARFNHIRIPKENMLSAFAQVTEEGKYKQPPHAKLSYGGMLYIRANMVTGGGWLIAKAATVALRYATVRRQGERGPNGLEKQIISYPSVYYRLLPILSRAYMFIQLGRTLTKAFDTMAGRLKQGDTSLLAEMHATTSGLKIYVSSNGVADIETARRSMGGHGYSAFSGLGRLYADYLPSVTYEGDNFVLDQQVVRAALKTYKNLFSSKPPSLSSLSPSSVYLRHLVEPPTLPSLFAADTWRNTNTAVLLLELRAALIVHEHAKNVGEGDTDASANQRVSKAVTEAFVAVQVKGMIESLGSVGSREREVVGKVFLLYLLTTVEGGLTDLLSFGVLRPTEKGPVLQDPTRALRLTIKRLCEELFPEAIGLSDAFGFTDWDLDSALGVADGKVYEALWKRVQDEPLNKTDVPNVYEASIKPILERGKRLATHTSAKL</sequence>
<keyword evidence="9" id="KW-0560">Oxidoreductase</keyword>
<dbReference type="Pfam" id="PF22924">
    <property type="entry name" value="ACOX_C_alpha1"/>
    <property type="match status" value="1"/>
</dbReference>
<evidence type="ECO:0000256" key="6">
    <source>
        <dbReference type="ARBA" id="ARBA00022630"/>
    </source>
</evidence>
<comment type="similarity">
    <text evidence="5 12">Belongs to the acyl-CoA oxidase family.</text>
</comment>
<evidence type="ECO:0000256" key="14">
    <source>
        <dbReference type="PIRSR" id="PIRSR000168-2"/>
    </source>
</evidence>
<dbReference type="PANTHER" id="PTHR10909:SF250">
    <property type="entry name" value="PEROXISOMAL ACYL-COENZYME A OXIDASE 1"/>
    <property type="match status" value="1"/>
</dbReference>
<dbReference type="EMBL" id="JAACJJ010000002">
    <property type="protein sequence ID" value="KAF5329784.1"/>
    <property type="molecule type" value="Genomic_DNA"/>
</dbReference>
<dbReference type="InterPro" id="IPR029320">
    <property type="entry name" value="Acyl-CoA_ox_N"/>
</dbReference>
<keyword evidence="11" id="KW-0576">Peroxisome</keyword>
<keyword evidence="8" id="KW-0276">Fatty acid metabolism</keyword>
<dbReference type="InterPro" id="IPR055060">
    <property type="entry name" value="ACOX_C_alpha1"/>
</dbReference>
<dbReference type="FunFam" id="2.40.110.10:FF:000003">
    <property type="entry name" value="Acyl-coenzyme A oxidase"/>
    <property type="match status" value="1"/>
</dbReference>
<comment type="cofactor">
    <cofactor evidence="2">
        <name>FAD</name>
        <dbReference type="ChEBI" id="CHEBI:57692"/>
    </cofactor>
</comment>
<evidence type="ECO:0000313" key="18">
    <source>
        <dbReference type="EMBL" id="KAF5329784.1"/>
    </source>
</evidence>
<keyword evidence="6 12" id="KW-0285">Flavoprotein</keyword>
<comment type="catalytic activity">
    <reaction evidence="1">
        <text>a 2,3-saturated acyl-CoA + O2 = a (2E)-enoyl-CoA + H2O2</text>
        <dbReference type="Rhea" id="RHEA:38959"/>
        <dbReference type="ChEBI" id="CHEBI:15379"/>
        <dbReference type="ChEBI" id="CHEBI:16240"/>
        <dbReference type="ChEBI" id="CHEBI:58856"/>
        <dbReference type="ChEBI" id="CHEBI:65111"/>
        <dbReference type="EC" id="1.3.3.6"/>
    </reaction>
</comment>
<dbReference type="InterPro" id="IPR046373">
    <property type="entry name" value="Acyl-CoA_Oxase/DH_mid-dom_sf"/>
</dbReference>
<dbReference type="InterPro" id="IPR037069">
    <property type="entry name" value="AcylCoA_DH/ox_N_sf"/>
</dbReference>
<evidence type="ECO:0000256" key="1">
    <source>
        <dbReference type="ARBA" id="ARBA00001201"/>
    </source>
</evidence>
<protein>
    <recommendedName>
        <fullName evidence="12">Acyl-coenzyme A oxidase</fullName>
    </recommendedName>
</protein>
<name>A0A8H5BV30_9AGAR</name>
<keyword evidence="10" id="KW-0443">Lipid metabolism</keyword>
<dbReference type="GO" id="GO:0005504">
    <property type="term" value="F:fatty acid binding"/>
    <property type="evidence" value="ECO:0007669"/>
    <property type="project" value="TreeGrafter"/>
</dbReference>
<feature type="domain" description="Acyl-coenzyme A oxidase N-terminal" evidence="16">
    <location>
        <begin position="27"/>
        <end position="139"/>
    </location>
</feature>
<evidence type="ECO:0000256" key="12">
    <source>
        <dbReference type="PIRNR" id="PIRNR000168"/>
    </source>
</evidence>
<organism evidence="18 19">
    <name type="scientific">Psilocybe cf. subviscida</name>
    <dbReference type="NCBI Taxonomy" id="2480587"/>
    <lineage>
        <taxon>Eukaryota</taxon>
        <taxon>Fungi</taxon>
        <taxon>Dikarya</taxon>
        <taxon>Basidiomycota</taxon>
        <taxon>Agaricomycotina</taxon>
        <taxon>Agaricomycetes</taxon>
        <taxon>Agaricomycetidae</taxon>
        <taxon>Agaricales</taxon>
        <taxon>Agaricineae</taxon>
        <taxon>Strophariaceae</taxon>
        <taxon>Psilocybe</taxon>
    </lineage>
</organism>
<dbReference type="Gene3D" id="2.40.110.10">
    <property type="entry name" value="Butyryl-CoA Dehydrogenase, subunit A, domain 2"/>
    <property type="match status" value="1"/>
</dbReference>
<dbReference type="AlphaFoldDB" id="A0A8H5BV30"/>
<dbReference type="FunFam" id="1.20.140.10:FF:000015">
    <property type="entry name" value="Acyl-coenzyme A oxidase"/>
    <property type="match status" value="1"/>
</dbReference>
<dbReference type="PIRSF" id="PIRSF000168">
    <property type="entry name" value="Acyl-CoA_oxidase"/>
    <property type="match status" value="1"/>
</dbReference>
<evidence type="ECO:0000256" key="7">
    <source>
        <dbReference type="ARBA" id="ARBA00022827"/>
    </source>
</evidence>
<evidence type="ECO:0000256" key="3">
    <source>
        <dbReference type="ARBA" id="ARBA00004275"/>
    </source>
</evidence>
<evidence type="ECO:0000256" key="2">
    <source>
        <dbReference type="ARBA" id="ARBA00001974"/>
    </source>
</evidence>
<dbReference type="GO" id="GO:0071949">
    <property type="term" value="F:FAD binding"/>
    <property type="evidence" value="ECO:0007669"/>
    <property type="project" value="InterPro"/>
</dbReference>
<evidence type="ECO:0000256" key="4">
    <source>
        <dbReference type="ARBA" id="ARBA00004846"/>
    </source>
</evidence>
<evidence type="ECO:0000256" key="13">
    <source>
        <dbReference type="PIRSR" id="PIRSR000168-1"/>
    </source>
</evidence>
<dbReference type="Pfam" id="PF14749">
    <property type="entry name" value="Acyl-CoA_ox_N"/>
    <property type="match status" value="1"/>
</dbReference>
<evidence type="ECO:0000313" key="19">
    <source>
        <dbReference type="Proteomes" id="UP000567179"/>
    </source>
</evidence>
<comment type="caution">
    <text evidence="18">The sequence shown here is derived from an EMBL/GenBank/DDBJ whole genome shotgun (WGS) entry which is preliminary data.</text>
</comment>
<dbReference type="GO" id="GO:0003997">
    <property type="term" value="F:acyl-CoA oxidase activity"/>
    <property type="evidence" value="ECO:0007669"/>
    <property type="project" value="UniProtKB-EC"/>
</dbReference>
<dbReference type="GO" id="GO:0055088">
    <property type="term" value="P:lipid homeostasis"/>
    <property type="evidence" value="ECO:0007669"/>
    <property type="project" value="TreeGrafter"/>
</dbReference>
<feature type="binding site" evidence="14">
    <location>
        <position position="148"/>
    </location>
    <ligand>
        <name>FAD</name>
        <dbReference type="ChEBI" id="CHEBI:57692"/>
    </ligand>
</feature>
<evidence type="ECO:0000259" key="16">
    <source>
        <dbReference type="Pfam" id="PF14749"/>
    </source>
</evidence>
<evidence type="ECO:0000256" key="11">
    <source>
        <dbReference type="ARBA" id="ARBA00023140"/>
    </source>
</evidence>
<dbReference type="InterPro" id="IPR012258">
    <property type="entry name" value="Acyl-CoA_oxidase"/>
</dbReference>
<feature type="domain" description="Acyl-CoA oxidase C-terminal" evidence="15">
    <location>
        <begin position="524"/>
        <end position="670"/>
    </location>
</feature>
<dbReference type="SUPFAM" id="SSF56645">
    <property type="entry name" value="Acyl-CoA dehydrogenase NM domain-like"/>
    <property type="match status" value="1"/>
</dbReference>
<evidence type="ECO:0000256" key="10">
    <source>
        <dbReference type="ARBA" id="ARBA00023098"/>
    </source>
</evidence>
<dbReference type="GO" id="GO:0033540">
    <property type="term" value="P:fatty acid beta-oxidation using acyl-CoA oxidase"/>
    <property type="evidence" value="ECO:0007669"/>
    <property type="project" value="TreeGrafter"/>
</dbReference>
<accession>A0A8H5BV30</accession>
<dbReference type="SUPFAM" id="SSF47203">
    <property type="entry name" value="Acyl-CoA dehydrogenase C-terminal domain-like"/>
    <property type="match status" value="2"/>
</dbReference>
<evidence type="ECO:0000256" key="8">
    <source>
        <dbReference type="ARBA" id="ARBA00022832"/>
    </source>
</evidence>
<dbReference type="Gene3D" id="1.20.140.10">
    <property type="entry name" value="Butyryl-CoA Dehydrogenase, subunit A, domain 3"/>
    <property type="match status" value="2"/>
</dbReference>
<dbReference type="PANTHER" id="PTHR10909">
    <property type="entry name" value="ELECTRON TRANSPORT OXIDOREDUCTASE"/>
    <property type="match status" value="1"/>
</dbReference>
<reference evidence="18 19" key="1">
    <citation type="journal article" date="2020" name="ISME J.">
        <title>Uncovering the hidden diversity of litter-decomposition mechanisms in mushroom-forming fungi.</title>
        <authorList>
            <person name="Floudas D."/>
            <person name="Bentzer J."/>
            <person name="Ahren D."/>
            <person name="Johansson T."/>
            <person name="Persson P."/>
            <person name="Tunlid A."/>
        </authorList>
    </citation>
    <scope>NUCLEOTIDE SEQUENCE [LARGE SCALE GENOMIC DNA]</scope>
    <source>
        <strain evidence="18 19">CBS 101986</strain>
    </source>
</reference>
<proteinExistence type="inferred from homology"/>
<evidence type="ECO:0000259" key="17">
    <source>
        <dbReference type="Pfam" id="PF22924"/>
    </source>
</evidence>
<comment type="subcellular location">
    <subcellularLocation>
        <location evidence="3">Peroxisome</location>
    </subcellularLocation>
</comment>